<name>A0A8H6DPG8_9HYPO</name>
<sequence>MLALGAQFVTSTTPSQKRRLTAVGLKIPMGTHGNFKPYTAEFYASASSQSLRISSYLSSASLGSIQAMVLLVHFLVNNNHVSEAWEFSGILIRQAQAMGLHRDSTIGMCLLPAGTSSFTDLGTLVTTGANLFEKQQRRKIWAQCLPPEEEASRPGCLSTERVVT</sequence>
<proteinExistence type="predicted"/>
<evidence type="ECO:0000313" key="5">
    <source>
        <dbReference type="Proteomes" id="UP000544331"/>
    </source>
</evidence>
<dbReference type="Proteomes" id="UP000544331">
    <property type="component" value="Unassembled WGS sequence"/>
</dbReference>
<dbReference type="EMBL" id="JAAOAN010000021">
    <property type="protein sequence ID" value="KAF5724948.1"/>
    <property type="molecule type" value="Genomic_DNA"/>
</dbReference>
<dbReference type="Pfam" id="PF04082">
    <property type="entry name" value="Fungal_trans"/>
    <property type="match status" value="1"/>
</dbReference>
<keyword evidence="5" id="KW-1185">Reference proteome</keyword>
<dbReference type="GO" id="GO:0008270">
    <property type="term" value="F:zinc ion binding"/>
    <property type="evidence" value="ECO:0007669"/>
    <property type="project" value="InterPro"/>
</dbReference>
<dbReference type="GO" id="GO:0006351">
    <property type="term" value="P:DNA-templated transcription"/>
    <property type="evidence" value="ECO:0007669"/>
    <property type="project" value="InterPro"/>
</dbReference>
<dbReference type="PANTHER" id="PTHR31001:SF81">
    <property type="entry name" value="ZN(II)2CYS6 TRANSCRIPTION FACTOR"/>
    <property type="match status" value="1"/>
</dbReference>
<evidence type="ECO:0000313" key="4">
    <source>
        <dbReference type="EMBL" id="KAF5724948.1"/>
    </source>
</evidence>
<evidence type="ECO:0000256" key="2">
    <source>
        <dbReference type="ARBA" id="ARBA00023242"/>
    </source>
</evidence>
<keyword evidence="2" id="KW-0539">Nucleus</keyword>
<dbReference type="GO" id="GO:0005634">
    <property type="term" value="C:nucleus"/>
    <property type="evidence" value="ECO:0007669"/>
    <property type="project" value="UniProtKB-SubCell"/>
</dbReference>
<reference evidence="4 5" key="1">
    <citation type="submission" date="2020-05" db="EMBL/GenBank/DDBJ databases">
        <title>Identification and distribution of gene clusters putatively required for synthesis of sphingolipid metabolism inhibitors in phylogenetically diverse species of the filamentous fungus Fusarium.</title>
        <authorList>
            <person name="Kim H.-S."/>
            <person name="Busman M."/>
            <person name="Brown D.W."/>
            <person name="Divon H."/>
            <person name="Uhlig S."/>
            <person name="Proctor R.H."/>
        </authorList>
    </citation>
    <scope>NUCLEOTIDE SEQUENCE [LARGE SCALE GENOMIC DNA]</scope>
    <source>
        <strain evidence="4 5">NRRL 66235</strain>
    </source>
</reference>
<gene>
    <name evidence="4" type="ORF">FMUND_313</name>
</gene>
<dbReference type="InterPro" id="IPR007219">
    <property type="entry name" value="XnlR_reg_dom"/>
</dbReference>
<comment type="caution">
    <text evidence="4">The sequence shown here is derived from an EMBL/GenBank/DDBJ whole genome shotgun (WGS) entry which is preliminary data.</text>
</comment>
<evidence type="ECO:0000259" key="3">
    <source>
        <dbReference type="Pfam" id="PF04082"/>
    </source>
</evidence>
<protein>
    <submittedName>
        <fullName evidence="4">Zn 2cys6 transcription factor</fullName>
    </submittedName>
</protein>
<dbReference type="AlphaFoldDB" id="A0A8H6DPG8"/>
<comment type="subcellular location">
    <subcellularLocation>
        <location evidence="1">Nucleus</location>
    </subcellularLocation>
</comment>
<evidence type="ECO:0000256" key="1">
    <source>
        <dbReference type="ARBA" id="ARBA00004123"/>
    </source>
</evidence>
<accession>A0A8H6DPG8</accession>
<dbReference type="PANTHER" id="PTHR31001">
    <property type="entry name" value="UNCHARACTERIZED TRANSCRIPTIONAL REGULATORY PROTEIN"/>
    <property type="match status" value="1"/>
</dbReference>
<dbReference type="GO" id="GO:0003677">
    <property type="term" value="F:DNA binding"/>
    <property type="evidence" value="ECO:0007669"/>
    <property type="project" value="InterPro"/>
</dbReference>
<organism evidence="4 5">
    <name type="scientific">Fusarium mundagurra</name>
    <dbReference type="NCBI Taxonomy" id="1567541"/>
    <lineage>
        <taxon>Eukaryota</taxon>
        <taxon>Fungi</taxon>
        <taxon>Dikarya</taxon>
        <taxon>Ascomycota</taxon>
        <taxon>Pezizomycotina</taxon>
        <taxon>Sordariomycetes</taxon>
        <taxon>Hypocreomycetidae</taxon>
        <taxon>Hypocreales</taxon>
        <taxon>Nectriaceae</taxon>
        <taxon>Fusarium</taxon>
        <taxon>Fusarium fujikuroi species complex</taxon>
    </lineage>
</organism>
<dbReference type="OrthoDB" id="2406834at2759"/>
<dbReference type="InterPro" id="IPR050613">
    <property type="entry name" value="Sec_Metabolite_Reg"/>
</dbReference>
<feature type="domain" description="Xylanolytic transcriptional activator regulatory" evidence="3">
    <location>
        <begin position="1"/>
        <end position="106"/>
    </location>
</feature>
<dbReference type="CDD" id="cd12148">
    <property type="entry name" value="fungal_TF_MHR"/>
    <property type="match status" value="1"/>
</dbReference>